<comment type="similarity">
    <text evidence="1 7">Belongs to the AB hydrolase superfamily. Lipase family.</text>
</comment>
<dbReference type="Pfam" id="PF04083">
    <property type="entry name" value="Abhydro_lipase"/>
    <property type="match status" value="1"/>
</dbReference>
<dbReference type="GO" id="GO:0016042">
    <property type="term" value="P:lipid catabolic process"/>
    <property type="evidence" value="ECO:0007669"/>
    <property type="project" value="UniProtKB-KW"/>
</dbReference>
<dbReference type="EMBL" id="JAWNGG020000061">
    <property type="protein sequence ID" value="KAK9304681.1"/>
    <property type="molecule type" value="Genomic_DNA"/>
</dbReference>
<dbReference type="SUPFAM" id="SSF53474">
    <property type="entry name" value="alpha/beta-Hydrolases"/>
    <property type="match status" value="1"/>
</dbReference>
<feature type="active site" description="Nucleophile" evidence="8">
    <location>
        <position position="185"/>
    </location>
</feature>
<dbReference type="PIRSF" id="PIRSF000862">
    <property type="entry name" value="Steryl_ester_lip"/>
    <property type="match status" value="1"/>
</dbReference>
<evidence type="ECO:0000256" key="6">
    <source>
        <dbReference type="ARBA" id="ARBA00023180"/>
    </source>
</evidence>
<dbReference type="InterPro" id="IPR025483">
    <property type="entry name" value="Lipase_euk"/>
</dbReference>
<keyword evidence="5" id="KW-0443">Lipid metabolism</keyword>
<name>A0AAW1A4L2_9HYME</name>
<evidence type="ECO:0000256" key="7">
    <source>
        <dbReference type="PIRNR" id="PIRNR000862"/>
    </source>
</evidence>
<keyword evidence="6" id="KW-0325">Glycoprotein</keyword>
<dbReference type="Gene3D" id="3.40.50.1820">
    <property type="entry name" value="alpha/beta hydrolase"/>
    <property type="match status" value="1"/>
</dbReference>
<organism evidence="10 11">
    <name type="scientific">Tetragonisca angustula</name>
    <dbReference type="NCBI Taxonomy" id="166442"/>
    <lineage>
        <taxon>Eukaryota</taxon>
        <taxon>Metazoa</taxon>
        <taxon>Ecdysozoa</taxon>
        <taxon>Arthropoda</taxon>
        <taxon>Hexapoda</taxon>
        <taxon>Insecta</taxon>
        <taxon>Pterygota</taxon>
        <taxon>Neoptera</taxon>
        <taxon>Endopterygota</taxon>
        <taxon>Hymenoptera</taxon>
        <taxon>Apocrita</taxon>
        <taxon>Aculeata</taxon>
        <taxon>Apoidea</taxon>
        <taxon>Anthophila</taxon>
        <taxon>Apidae</taxon>
        <taxon>Tetragonisca</taxon>
    </lineage>
</organism>
<keyword evidence="2" id="KW-0732">Signal</keyword>
<reference evidence="10 11" key="1">
    <citation type="submission" date="2024-05" db="EMBL/GenBank/DDBJ databases">
        <title>The nuclear and mitochondrial genome assemblies of Tetragonisca angustula (Apidae: Meliponini), a tiny yet remarkable pollinator in the Neotropics.</title>
        <authorList>
            <person name="Ferrari R."/>
            <person name="Ricardo P.C."/>
            <person name="Dias F.C."/>
            <person name="Araujo N.S."/>
            <person name="Soares D.O."/>
            <person name="Zhou Q.-S."/>
            <person name="Zhu C.-D."/>
            <person name="Coutinho L."/>
            <person name="Airas M.C."/>
            <person name="Batista T.M."/>
        </authorList>
    </citation>
    <scope>NUCLEOTIDE SEQUENCE [LARGE SCALE GENOMIC DNA]</scope>
    <source>
        <strain evidence="10">ASF017062</strain>
        <tissue evidence="10">Abdomen</tissue>
    </source>
</reference>
<dbReference type="GO" id="GO:0016788">
    <property type="term" value="F:hydrolase activity, acting on ester bonds"/>
    <property type="evidence" value="ECO:0007669"/>
    <property type="project" value="InterPro"/>
</dbReference>
<feature type="active site" description="Charge relay system" evidence="8">
    <location>
        <position position="388"/>
    </location>
</feature>
<evidence type="ECO:0000313" key="11">
    <source>
        <dbReference type="Proteomes" id="UP001432146"/>
    </source>
</evidence>
<dbReference type="Proteomes" id="UP001432146">
    <property type="component" value="Unassembled WGS sequence"/>
</dbReference>
<dbReference type="PANTHER" id="PTHR11005">
    <property type="entry name" value="LYSOSOMAL ACID LIPASE-RELATED"/>
    <property type="match status" value="1"/>
</dbReference>
<sequence>MIYKYITRNIMSPFYTLLLLQLFILNSFLALNIHRSQSKRNFVLKTPELIRSHGYQVEIHNVITEDGYILEIHRLSCGRLDCERNFTNGKQPILMQHGLAGSSADWVFMGPNRALAYMLADAGYDVWLGNNRGNTYSRNHILILPQSRHFWNFSYHELGIYDVPATIDYILHQTNYEQLFYIGHSQGTTQFWVAMSQRPDYNAKIKLMIGLAPVAFTGNIRGPITKLAKLTYLGVWMGETFGYPELRSRSAWGKFVSSVLCQDTMLFCNNILFLVTGFSQTNLSAMNLTTIINYVPAGASWKQMVHFGQGYIHPQSFRQFDYHNKEKNYQIYNSLEPPKYKLNEVTAPVAFFSSDNDLLSTKSDVDLLKSKLNNVVFHKEVSIKSFSHYDFIWGTSSVSMIFEPILDLLVLNE</sequence>
<evidence type="ECO:0000259" key="9">
    <source>
        <dbReference type="Pfam" id="PF04083"/>
    </source>
</evidence>
<evidence type="ECO:0000256" key="4">
    <source>
        <dbReference type="ARBA" id="ARBA00022963"/>
    </source>
</evidence>
<dbReference type="FunFam" id="3.40.50.1820:FF:000057">
    <property type="entry name" value="Lipase"/>
    <property type="match status" value="1"/>
</dbReference>
<feature type="active site" description="Charge relay system" evidence="8">
    <location>
        <position position="357"/>
    </location>
</feature>
<evidence type="ECO:0000256" key="8">
    <source>
        <dbReference type="PIRSR" id="PIRSR000862-1"/>
    </source>
</evidence>
<keyword evidence="3 7" id="KW-0378">Hydrolase</keyword>
<dbReference type="InterPro" id="IPR006693">
    <property type="entry name" value="AB_hydrolase_lipase"/>
</dbReference>
<accession>A0AAW1A4L2</accession>
<keyword evidence="11" id="KW-1185">Reference proteome</keyword>
<proteinExistence type="inferred from homology"/>
<evidence type="ECO:0000313" key="10">
    <source>
        <dbReference type="EMBL" id="KAK9304681.1"/>
    </source>
</evidence>
<protein>
    <recommendedName>
        <fullName evidence="7">Lipase</fullName>
    </recommendedName>
</protein>
<dbReference type="AlphaFoldDB" id="A0AAW1A4L2"/>
<evidence type="ECO:0000256" key="3">
    <source>
        <dbReference type="ARBA" id="ARBA00022801"/>
    </source>
</evidence>
<feature type="domain" description="Partial AB-hydrolase lipase" evidence="9">
    <location>
        <begin position="47"/>
        <end position="109"/>
    </location>
</feature>
<comment type="caution">
    <text evidence="10">The sequence shown here is derived from an EMBL/GenBank/DDBJ whole genome shotgun (WGS) entry which is preliminary data.</text>
</comment>
<evidence type="ECO:0000256" key="5">
    <source>
        <dbReference type="ARBA" id="ARBA00023098"/>
    </source>
</evidence>
<gene>
    <name evidence="10" type="ORF">QLX08_004093</name>
</gene>
<dbReference type="InterPro" id="IPR029058">
    <property type="entry name" value="AB_hydrolase_fold"/>
</dbReference>
<evidence type="ECO:0000256" key="1">
    <source>
        <dbReference type="ARBA" id="ARBA00010701"/>
    </source>
</evidence>
<keyword evidence="4 7" id="KW-0442">Lipid degradation</keyword>
<evidence type="ECO:0000256" key="2">
    <source>
        <dbReference type="ARBA" id="ARBA00022729"/>
    </source>
</evidence>